<reference evidence="1 2" key="1">
    <citation type="submission" date="2016-07" db="EMBL/GenBank/DDBJ databases">
        <title>Pervasive Adenine N6-methylation of Active Genes in Fungi.</title>
        <authorList>
            <consortium name="DOE Joint Genome Institute"/>
            <person name="Mondo S.J."/>
            <person name="Dannebaum R.O."/>
            <person name="Kuo R.C."/>
            <person name="Labutti K."/>
            <person name="Haridas S."/>
            <person name="Kuo A."/>
            <person name="Salamov A."/>
            <person name="Ahrendt S.R."/>
            <person name="Lipzen A."/>
            <person name="Sullivan W."/>
            <person name="Andreopoulos W.B."/>
            <person name="Clum A."/>
            <person name="Lindquist E."/>
            <person name="Daum C."/>
            <person name="Ramamoorthy G.K."/>
            <person name="Gryganskyi A."/>
            <person name="Culley D."/>
            <person name="Magnuson J.K."/>
            <person name="James T.Y."/>
            <person name="O'Malley M.A."/>
            <person name="Stajich J.E."/>
            <person name="Spatafora J.W."/>
            <person name="Visel A."/>
            <person name="Grigoriev I.V."/>
        </authorList>
    </citation>
    <scope>NUCLEOTIDE SEQUENCE [LARGE SCALE GENOMIC DNA]</scope>
    <source>
        <strain evidence="1 2">JEL800</strain>
    </source>
</reference>
<comment type="caution">
    <text evidence="1">The sequence shown here is derived from an EMBL/GenBank/DDBJ whole genome shotgun (WGS) entry which is preliminary data.</text>
</comment>
<evidence type="ECO:0000313" key="2">
    <source>
        <dbReference type="Proteomes" id="UP000193642"/>
    </source>
</evidence>
<dbReference type="EMBL" id="MCGO01000030">
    <property type="protein sequence ID" value="ORY41837.1"/>
    <property type="molecule type" value="Genomic_DNA"/>
</dbReference>
<sequence length="53" mass="5896">MLALDLRRVSTSVHTTLLIGFNGSTLQLRSITSQVLPPFDFLVAQHLSPLFRS</sequence>
<dbReference type="AlphaFoldDB" id="A0A1Y2C4L2"/>
<evidence type="ECO:0000313" key="1">
    <source>
        <dbReference type="EMBL" id="ORY41837.1"/>
    </source>
</evidence>
<dbReference type="Proteomes" id="UP000193642">
    <property type="component" value="Unassembled WGS sequence"/>
</dbReference>
<protein>
    <submittedName>
        <fullName evidence="1">Uncharacterized protein</fullName>
    </submittedName>
</protein>
<name>A0A1Y2C4L2_9FUNG</name>
<accession>A0A1Y2C4L2</accession>
<organism evidence="1 2">
    <name type="scientific">Rhizoclosmatium globosum</name>
    <dbReference type="NCBI Taxonomy" id="329046"/>
    <lineage>
        <taxon>Eukaryota</taxon>
        <taxon>Fungi</taxon>
        <taxon>Fungi incertae sedis</taxon>
        <taxon>Chytridiomycota</taxon>
        <taxon>Chytridiomycota incertae sedis</taxon>
        <taxon>Chytridiomycetes</taxon>
        <taxon>Chytridiales</taxon>
        <taxon>Chytriomycetaceae</taxon>
        <taxon>Rhizoclosmatium</taxon>
    </lineage>
</organism>
<proteinExistence type="predicted"/>
<keyword evidence="2" id="KW-1185">Reference proteome</keyword>
<gene>
    <name evidence="1" type="ORF">BCR33DRAFT_718519</name>
</gene>